<comment type="caution">
    <text evidence="8">The sequence shown here is derived from an EMBL/GenBank/DDBJ whole genome shotgun (WGS) entry which is preliminary data.</text>
</comment>
<dbReference type="Pfam" id="PF01435">
    <property type="entry name" value="Peptidase_M48"/>
    <property type="match status" value="1"/>
</dbReference>
<keyword evidence="5 6" id="KW-0482">Metalloprotease</keyword>
<evidence type="ECO:0000313" key="8">
    <source>
        <dbReference type="EMBL" id="RWX44130.1"/>
    </source>
</evidence>
<keyword evidence="4 6" id="KW-0862">Zinc</keyword>
<dbReference type="GO" id="GO:0046872">
    <property type="term" value="F:metal ion binding"/>
    <property type="evidence" value="ECO:0007669"/>
    <property type="project" value="UniProtKB-KW"/>
</dbReference>
<evidence type="ECO:0000256" key="5">
    <source>
        <dbReference type="ARBA" id="ARBA00023049"/>
    </source>
</evidence>
<evidence type="ECO:0000259" key="7">
    <source>
        <dbReference type="Pfam" id="PF01435"/>
    </source>
</evidence>
<dbReference type="PANTHER" id="PTHR22726">
    <property type="entry name" value="METALLOENDOPEPTIDASE OMA1"/>
    <property type="match status" value="1"/>
</dbReference>
<keyword evidence="9" id="KW-1185">Reference proteome</keyword>
<keyword evidence="3 6" id="KW-0378">Hydrolase</keyword>
<dbReference type="Gene3D" id="3.30.2010.10">
    <property type="entry name" value="Metalloproteases ('zincins'), catalytic domain"/>
    <property type="match status" value="1"/>
</dbReference>
<comment type="cofactor">
    <cofactor evidence="6">
        <name>Zn(2+)</name>
        <dbReference type="ChEBI" id="CHEBI:29105"/>
    </cofactor>
    <text evidence="6">Binds 1 zinc ion per subunit.</text>
</comment>
<evidence type="ECO:0000256" key="3">
    <source>
        <dbReference type="ARBA" id="ARBA00022801"/>
    </source>
</evidence>
<organism evidence="8 9">
    <name type="scientific">Candidatus Electrothrix aarhusensis</name>
    <dbReference type="NCBI Taxonomy" id="1859131"/>
    <lineage>
        <taxon>Bacteria</taxon>
        <taxon>Pseudomonadati</taxon>
        <taxon>Thermodesulfobacteriota</taxon>
        <taxon>Desulfobulbia</taxon>
        <taxon>Desulfobulbales</taxon>
        <taxon>Desulfobulbaceae</taxon>
        <taxon>Candidatus Electrothrix</taxon>
    </lineage>
</organism>
<feature type="domain" description="Peptidase M48" evidence="7">
    <location>
        <begin position="74"/>
        <end position="240"/>
    </location>
</feature>
<dbReference type="InterPro" id="IPR001915">
    <property type="entry name" value="Peptidase_M48"/>
</dbReference>
<dbReference type="EC" id="3.4.24.-" evidence="8"/>
<dbReference type="EMBL" id="MTKO01000102">
    <property type="protein sequence ID" value="RWX44130.1"/>
    <property type="molecule type" value="Genomic_DNA"/>
</dbReference>
<proteinExistence type="inferred from homology"/>
<protein>
    <submittedName>
        <fullName evidence="8">Putative metalloprotease</fullName>
        <ecNumber evidence="8">3.4.24.-</ecNumber>
    </submittedName>
</protein>
<sequence>MRNLTLLIFCFFSLCTVGCENTDTRLVTEAGFDAVRAVALSDKAVQQMAVRSSAYADSKKRVAPATSKYARRLKRLVGDHYQEGDLTFNYKVYLAQEVNAFAMADGTIRVYSGLMDMFTDDELRFVIGHEMGHVALKHIHKKLKMAYASSAVRKAIAATDSTAGEIARSQLGNFVQVLMGAQFSQLEEKEADDYSLAFMKEKGYAPQAAVSALKKLATLNNKHSFLSSHPAPGMRAERLQMQLDGKATSIEDQKKGLWDKAKGVVVFVVNLVVGLLRWLTGLL</sequence>
<evidence type="ECO:0000256" key="4">
    <source>
        <dbReference type="ARBA" id="ARBA00022833"/>
    </source>
</evidence>
<evidence type="ECO:0000256" key="1">
    <source>
        <dbReference type="ARBA" id="ARBA00022670"/>
    </source>
</evidence>
<accession>A0A3S3U7S1</accession>
<dbReference type="CDD" id="cd07334">
    <property type="entry name" value="M48C_loiP_like"/>
    <property type="match status" value="1"/>
</dbReference>
<dbReference type="GO" id="GO:0016020">
    <property type="term" value="C:membrane"/>
    <property type="evidence" value="ECO:0007669"/>
    <property type="project" value="TreeGrafter"/>
</dbReference>
<evidence type="ECO:0000313" key="9">
    <source>
        <dbReference type="Proteomes" id="UP000287853"/>
    </source>
</evidence>
<comment type="similarity">
    <text evidence="6">Belongs to the peptidase M48 family.</text>
</comment>
<dbReference type="PANTHER" id="PTHR22726:SF8">
    <property type="entry name" value="METALLOPROTEASE YCAL"/>
    <property type="match status" value="1"/>
</dbReference>
<dbReference type="AlphaFoldDB" id="A0A3S3U7S1"/>
<name>A0A3S3U7S1_9BACT</name>
<evidence type="ECO:0000256" key="2">
    <source>
        <dbReference type="ARBA" id="ARBA00022723"/>
    </source>
</evidence>
<dbReference type="InterPro" id="IPR051156">
    <property type="entry name" value="Mito/Outer_Membr_Metalloprot"/>
</dbReference>
<dbReference type="Proteomes" id="UP000287853">
    <property type="component" value="Unassembled WGS sequence"/>
</dbReference>
<keyword evidence="1 6" id="KW-0645">Protease</keyword>
<dbReference type="GO" id="GO:0051603">
    <property type="term" value="P:proteolysis involved in protein catabolic process"/>
    <property type="evidence" value="ECO:0007669"/>
    <property type="project" value="TreeGrafter"/>
</dbReference>
<dbReference type="GO" id="GO:0004222">
    <property type="term" value="F:metalloendopeptidase activity"/>
    <property type="evidence" value="ECO:0007669"/>
    <property type="project" value="InterPro"/>
</dbReference>
<reference evidence="8 9" key="1">
    <citation type="submission" date="2017-01" db="EMBL/GenBank/DDBJ databases">
        <title>The cable genome- insights into the physiology and evolution of filamentous bacteria capable of sulfide oxidation via long distance electron transfer.</title>
        <authorList>
            <person name="Schreiber L."/>
            <person name="Bjerg J.T."/>
            <person name="Boggild A."/>
            <person name="Van De Vossenberg J."/>
            <person name="Meysman F."/>
            <person name="Nielsen L.P."/>
            <person name="Schramm A."/>
            <person name="Kjeldsen K.U."/>
        </authorList>
    </citation>
    <scope>NUCLEOTIDE SEQUENCE [LARGE SCALE GENOMIC DNA]</scope>
    <source>
        <strain evidence="8">MCF</strain>
    </source>
</reference>
<keyword evidence="2" id="KW-0479">Metal-binding</keyword>
<gene>
    <name evidence="8" type="ORF">H206_03565</name>
</gene>
<evidence type="ECO:0000256" key="6">
    <source>
        <dbReference type="RuleBase" id="RU003983"/>
    </source>
</evidence>